<evidence type="ECO:0000259" key="20">
    <source>
        <dbReference type="Pfam" id="PF00361"/>
    </source>
</evidence>
<evidence type="ECO:0000256" key="1">
    <source>
        <dbReference type="ARBA" id="ARBA00003257"/>
    </source>
</evidence>
<evidence type="ECO:0000256" key="16">
    <source>
        <dbReference type="ARBA" id="ARBA00023136"/>
    </source>
</evidence>
<feature type="transmembrane region" description="Helical" evidence="19">
    <location>
        <begin position="306"/>
        <end position="325"/>
    </location>
</feature>
<evidence type="ECO:0000256" key="6">
    <source>
        <dbReference type="ARBA" id="ARBA00022448"/>
    </source>
</evidence>
<keyword evidence="10" id="KW-1278">Translocase</keyword>
<evidence type="ECO:0000256" key="7">
    <source>
        <dbReference type="ARBA" id="ARBA00022660"/>
    </source>
</evidence>
<dbReference type="PANTHER" id="PTHR46552">
    <property type="entry name" value="NADH-UBIQUINONE OXIDOREDUCTASE CHAIN 2"/>
    <property type="match status" value="1"/>
</dbReference>
<evidence type="ECO:0000256" key="14">
    <source>
        <dbReference type="ARBA" id="ARBA00023075"/>
    </source>
</evidence>
<proteinExistence type="inferred from homology"/>
<reference evidence="21" key="1">
    <citation type="journal article" date="2017" name="Zool. J. Linn. Soc.">
        <title>Insufficient power of mitogenomic data in resolving the auchenorrhynchan monophyly.</title>
        <authorList>
            <person name="Song N."/>
            <person name="Cai W."/>
            <person name="Li H."/>
        </authorList>
    </citation>
    <scope>NUCLEOTIDE SEQUENCE</scope>
</reference>
<dbReference type="InterPro" id="IPR001750">
    <property type="entry name" value="ND/Mrp_TM"/>
</dbReference>
<evidence type="ECO:0000256" key="11">
    <source>
        <dbReference type="ARBA" id="ARBA00022982"/>
    </source>
</evidence>
<dbReference type="AlphaFoldDB" id="A0A343K1X5"/>
<accession>A0A343K1X5</accession>
<comment type="subcellular location">
    <subcellularLocation>
        <location evidence="2">Mitochondrion inner membrane</location>
        <topology evidence="2">Multi-pass membrane protein</topology>
    </subcellularLocation>
</comment>
<feature type="transmembrane region" description="Helical" evidence="19">
    <location>
        <begin position="232"/>
        <end position="252"/>
    </location>
</feature>
<evidence type="ECO:0000256" key="12">
    <source>
        <dbReference type="ARBA" id="ARBA00022989"/>
    </source>
</evidence>
<keyword evidence="15 21" id="KW-0496">Mitochondrion</keyword>
<evidence type="ECO:0000256" key="19">
    <source>
        <dbReference type="SAM" id="Phobius"/>
    </source>
</evidence>
<evidence type="ECO:0000313" key="21">
    <source>
        <dbReference type="EMBL" id="ATD12216.1"/>
    </source>
</evidence>
<organism evidence="21">
    <name type="scientific">Dryadomorpha sp. EMHAU-2015-Zz060407</name>
    <dbReference type="NCBI Taxonomy" id="2037761"/>
    <lineage>
        <taxon>Eukaryota</taxon>
        <taxon>Metazoa</taxon>
        <taxon>Ecdysozoa</taxon>
        <taxon>Arthropoda</taxon>
        <taxon>Hexapoda</taxon>
        <taxon>Insecta</taxon>
        <taxon>Pterygota</taxon>
        <taxon>Neoptera</taxon>
        <taxon>Paraneoptera</taxon>
        <taxon>Hemiptera</taxon>
        <taxon>Auchenorrhyncha</taxon>
        <taxon>Membracoidea</taxon>
        <taxon>Cicadellidae</taxon>
        <taxon>Deltocephalinae</taxon>
        <taxon>Drabescini</taxon>
        <taxon>Dryadomorpha</taxon>
    </lineage>
</organism>
<evidence type="ECO:0000256" key="2">
    <source>
        <dbReference type="ARBA" id="ARBA00004448"/>
    </source>
</evidence>
<keyword evidence="9" id="KW-0999">Mitochondrion inner membrane</keyword>
<dbReference type="GO" id="GO:0008137">
    <property type="term" value="F:NADH dehydrogenase (ubiquinone) activity"/>
    <property type="evidence" value="ECO:0007669"/>
    <property type="project" value="UniProtKB-EC"/>
</dbReference>
<evidence type="ECO:0000256" key="8">
    <source>
        <dbReference type="ARBA" id="ARBA00022692"/>
    </source>
</evidence>
<dbReference type="PANTHER" id="PTHR46552:SF1">
    <property type="entry name" value="NADH-UBIQUINONE OXIDOREDUCTASE CHAIN 2"/>
    <property type="match status" value="1"/>
</dbReference>
<comment type="catalytic activity">
    <reaction evidence="18">
        <text>a ubiquinone + NADH + 5 H(+)(in) = a ubiquinol + NAD(+) + 4 H(+)(out)</text>
        <dbReference type="Rhea" id="RHEA:29091"/>
        <dbReference type="Rhea" id="RHEA-COMP:9565"/>
        <dbReference type="Rhea" id="RHEA-COMP:9566"/>
        <dbReference type="ChEBI" id="CHEBI:15378"/>
        <dbReference type="ChEBI" id="CHEBI:16389"/>
        <dbReference type="ChEBI" id="CHEBI:17976"/>
        <dbReference type="ChEBI" id="CHEBI:57540"/>
        <dbReference type="ChEBI" id="CHEBI:57945"/>
        <dbReference type="EC" id="7.1.1.2"/>
    </reaction>
</comment>
<gene>
    <name evidence="21" type="primary">nad2</name>
</gene>
<sequence length="326" mass="38071">MLFNSTKLVLTNTMMIGVIMVICSNNWMSMWMGLEMSMLSLIPMMQTNKLMSTESMIKYFIVQSIASTMMLLSILIMLIGVSMIKTSMLMILTSSMLIKIGSAPFHNWILMVIETLNYNEMWIMLTWIKIPPITILYQINTKFMTMPILLGMIYSSVSCLNQTSMRKTLGYSSIFNMALVLSAIENFNMIMIFMLLYTIMLWFMSKILETTKTNFINQMVFNEKQPIMKLNIWMNMLSMGGFPPMMGFFNKLMIMQMMIKNNQFMILLVLILTSMFVMMFYIRLAFTSMIVVSSCMKWVIYSKNQLFMLLFNFIVFPIMISMTMVF</sequence>
<dbReference type="GO" id="GO:0005743">
    <property type="term" value="C:mitochondrial inner membrane"/>
    <property type="evidence" value="ECO:0007669"/>
    <property type="project" value="UniProtKB-SubCell"/>
</dbReference>
<keyword evidence="6" id="KW-0813">Transport</keyword>
<dbReference type="Pfam" id="PF00361">
    <property type="entry name" value="Proton_antipo_M"/>
    <property type="match status" value="1"/>
</dbReference>
<feature type="transmembrane region" description="Helical" evidence="19">
    <location>
        <begin position="264"/>
        <end position="286"/>
    </location>
</feature>
<dbReference type="EC" id="7.1.1.2" evidence="4"/>
<dbReference type="EMBL" id="KX437736">
    <property type="protein sequence ID" value="ATD12216.1"/>
    <property type="molecule type" value="Genomic_DNA"/>
</dbReference>
<comment type="function">
    <text evidence="1">Core subunit of the mitochondrial membrane respiratory chain NADH dehydrogenase (Complex I) that is believed to belong to the minimal assembly required for catalysis. Complex I functions in the transfer of electrons from NADH to the respiratory chain. The immediate electron acceptor for the enzyme is believed to be ubiquinone.</text>
</comment>
<dbReference type="GO" id="GO:0006120">
    <property type="term" value="P:mitochondrial electron transport, NADH to ubiquinone"/>
    <property type="evidence" value="ECO:0007669"/>
    <property type="project" value="TreeGrafter"/>
</dbReference>
<keyword evidence="13" id="KW-0520">NAD</keyword>
<evidence type="ECO:0000256" key="13">
    <source>
        <dbReference type="ARBA" id="ARBA00023027"/>
    </source>
</evidence>
<keyword evidence="11" id="KW-0249">Electron transport</keyword>
<keyword evidence="8 19" id="KW-0812">Transmembrane</keyword>
<evidence type="ECO:0000256" key="15">
    <source>
        <dbReference type="ARBA" id="ARBA00023128"/>
    </source>
</evidence>
<name>A0A343K1X5_9HEMI</name>
<feature type="transmembrane region" description="Helical" evidence="19">
    <location>
        <begin position="12"/>
        <end position="34"/>
    </location>
</feature>
<feature type="transmembrane region" description="Helical" evidence="19">
    <location>
        <begin position="174"/>
        <end position="203"/>
    </location>
</feature>
<geneLocation type="mitochondrion" evidence="21"/>
<feature type="transmembrane region" description="Helical" evidence="19">
    <location>
        <begin position="59"/>
        <end position="81"/>
    </location>
</feature>
<evidence type="ECO:0000256" key="18">
    <source>
        <dbReference type="ARBA" id="ARBA00049551"/>
    </source>
</evidence>
<keyword evidence="7" id="KW-0679">Respiratory chain</keyword>
<protein>
    <recommendedName>
        <fullName evidence="5">NADH-ubiquinone oxidoreductase chain 2</fullName>
        <ecNumber evidence="4">7.1.1.2</ecNumber>
    </recommendedName>
    <alternativeName>
        <fullName evidence="17">NADH dehydrogenase subunit 2</fullName>
    </alternativeName>
</protein>
<evidence type="ECO:0000256" key="17">
    <source>
        <dbReference type="ARBA" id="ARBA00031028"/>
    </source>
</evidence>
<keyword evidence="12 19" id="KW-1133">Transmembrane helix</keyword>
<feature type="domain" description="NADH:quinone oxidoreductase/Mrp antiporter transmembrane" evidence="20">
    <location>
        <begin position="24"/>
        <end position="275"/>
    </location>
</feature>
<dbReference type="InterPro" id="IPR050175">
    <property type="entry name" value="Complex_I_Subunit_2"/>
</dbReference>
<evidence type="ECO:0000256" key="4">
    <source>
        <dbReference type="ARBA" id="ARBA00012944"/>
    </source>
</evidence>
<comment type="similarity">
    <text evidence="3">Belongs to the complex I subunit 2 family.</text>
</comment>
<evidence type="ECO:0000256" key="10">
    <source>
        <dbReference type="ARBA" id="ARBA00022967"/>
    </source>
</evidence>
<keyword evidence="16 19" id="KW-0472">Membrane</keyword>
<keyword evidence="14" id="KW-0830">Ubiquinone</keyword>
<evidence type="ECO:0000256" key="9">
    <source>
        <dbReference type="ARBA" id="ARBA00022792"/>
    </source>
</evidence>
<evidence type="ECO:0000256" key="5">
    <source>
        <dbReference type="ARBA" id="ARBA00021008"/>
    </source>
</evidence>
<evidence type="ECO:0000256" key="3">
    <source>
        <dbReference type="ARBA" id="ARBA00007012"/>
    </source>
</evidence>